<name>A0AAN7H002_9PEZI</name>
<feature type="chain" id="PRO_5042905213" evidence="1">
    <location>
        <begin position="21"/>
        <end position="204"/>
    </location>
</feature>
<comment type="caution">
    <text evidence="2">The sequence shown here is derived from an EMBL/GenBank/DDBJ whole genome shotgun (WGS) entry which is preliminary data.</text>
</comment>
<reference evidence="2" key="2">
    <citation type="submission" date="2023-05" db="EMBL/GenBank/DDBJ databases">
        <authorList>
            <consortium name="Lawrence Berkeley National Laboratory"/>
            <person name="Steindorff A."/>
            <person name="Hensen N."/>
            <person name="Bonometti L."/>
            <person name="Westerberg I."/>
            <person name="Brannstrom I.O."/>
            <person name="Guillou S."/>
            <person name="Cros-Aarteil S."/>
            <person name="Calhoun S."/>
            <person name="Haridas S."/>
            <person name="Kuo A."/>
            <person name="Mondo S."/>
            <person name="Pangilinan J."/>
            <person name="Riley R."/>
            <person name="Labutti K."/>
            <person name="Andreopoulos B."/>
            <person name="Lipzen A."/>
            <person name="Chen C."/>
            <person name="Yanf M."/>
            <person name="Daum C."/>
            <person name="Ng V."/>
            <person name="Clum A."/>
            <person name="Ohm R."/>
            <person name="Martin F."/>
            <person name="Silar P."/>
            <person name="Natvig D."/>
            <person name="Lalanne C."/>
            <person name="Gautier V."/>
            <person name="Ament-Velasquez S.L."/>
            <person name="Kruys A."/>
            <person name="Hutchinson M.I."/>
            <person name="Powell A.J."/>
            <person name="Barry K."/>
            <person name="Miller A.N."/>
            <person name="Grigoriev I.V."/>
            <person name="Debuchy R."/>
            <person name="Gladieux P."/>
            <person name="Thoren M.H."/>
            <person name="Johannesson H."/>
        </authorList>
    </citation>
    <scope>NUCLEOTIDE SEQUENCE</scope>
    <source>
        <strain evidence="2">CBS 990.96</strain>
    </source>
</reference>
<reference evidence="2" key="1">
    <citation type="journal article" date="2023" name="Mol. Phylogenet. Evol.">
        <title>Genome-scale phylogeny and comparative genomics of the fungal order Sordariales.</title>
        <authorList>
            <person name="Hensen N."/>
            <person name="Bonometti L."/>
            <person name="Westerberg I."/>
            <person name="Brannstrom I.O."/>
            <person name="Guillou S."/>
            <person name="Cros-Aarteil S."/>
            <person name="Calhoun S."/>
            <person name="Haridas S."/>
            <person name="Kuo A."/>
            <person name="Mondo S."/>
            <person name="Pangilinan J."/>
            <person name="Riley R."/>
            <person name="LaButti K."/>
            <person name="Andreopoulos B."/>
            <person name="Lipzen A."/>
            <person name="Chen C."/>
            <person name="Yan M."/>
            <person name="Daum C."/>
            <person name="Ng V."/>
            <person name="Clum A."/>
            <person name="Steindorff A."/>
            <person name="Ohm R.A."/>
            <person name="Martin F."/>
            <person name="Silar P."/>
            <person name="Natvig D.O."/>
            <person name="Lalanne C."/>
            <person name="Gautier V."/>
            <person name="Ament-Velasquez S.L."/>
            <person name="Kruys A."/>
            <person name="Hutchinson M.I."/>
            <person name="Powell A.J."/>
            <person name="Barry K."/>
            <person name="Miller A.N."/>
            <person name="Grigoriev I.V."/>
            <person name="Debuchy R."/>
            <person name="Gladieux P."/>
            <person name="Hiltunen Thoren M."/>
            <person name="Johannesson H."/>
        </authorList>
    </citation>
    <scope>NUCLEOTIDE SEQUENCE</scope>
    <source>
        <strain evidence="2">CBS 990.96</strain>
    </source>
</reference>
<evidence type="ECO:0000313" key="2">
    <source>
        <dbReference type="EMBL" id="KAK4225905.1"/>
    </source>
</evidence>
<gene>
    <name evidence="2" type="ORF">QBC38DRAFT_249983</name>
</gene>
<feature type="signal peptide" evidence="1">
    <location>
        <begin position="1"/>
        <end position="20"/>
    </location>
</feature>
<dbReference type="Proteomes" id="UP001301958">
    <property type="component" value="Unassembled WGS sequence"/>
</dbReference>
<proteinExistence type="predicted"/>
<protein>
    <submittedName>
        <fullName evidence="2">Uncharacterized protein</fullName>
    </submittedName>
</protein>
<keyword evidence="1" id="KW-0732">Signal</keyword>
<evidence type="ECO:0000256" key="1">
    <source>
        <dbReference type="SAM" id="SignalP"/>
    </source>
</evidence>
<sequence length="204" mass="22958">MDRRLSWFTLLILHWHQVMEKTGRMDVYPNFLSVIIIHCGTAPVSDQNESGSGPGLGARAWLLWLASIWMPSVKTVPGWRARWLSNYRYSSLPPESLSTAIRSRQPHCLPHTIPLVLSIVTEPAILRVILVPNLWTSVLLEEVGSLLEGKTKAGTNSCHREAKCLSAQASDTPKSKSPNFSFPALHLYRTYLSPVERNVSIFHF</sequence>
<dbReference type="EMBL" id="MU865357">
    <property type="protein sequence ID" value="KAK4225905.1"/>
    <property type="molecule type" value="Genomic_DNA"/>
</dbReference>
<evidence type="ECO:0000313" key="3">
    <source>
        <dbReference type="Proteomes" id="UP001301958"/>
    </source>
</evidence>
<organism evidence="2 3">
    <name type="scientific">Podospora fimiseda</name>
    <dbReference type="NCBI Taxonomy" id="252190"/>
    <lineage>
        <taxon>Eukaryota</taxon>
        <taxon>Fungi</taxon>
        <taxon>Dikarya</taxon>
        <taxon>Ascomycota</taxon>
        <taxon>Pezizomycotina</taxon>
        <taxon>Sordariomycetes</taxon>
        <taxon>Sordariomycetidae</taxon>
        <taxon>Sordariales</taxon>
        <taxon>Podosporaceae</taxon>
        <taxon>Podospora</taxon>
    </lineage>
</organism>
<accession>A0AAN7H002</accession>
<dbReference type="AlphaFoldDB" id="A0AAN7H002"/>
<keyword evidence="3" id="KW-1185">Reference proteome</keyword>